<sequence>MSGILEALEERLLQFLLEHETKKTWEDWLQWLDDLDCPLTFEKPHQIPNRPFSFQTWLTACDRQLSQHPDWQARLSTPAWLKRQQITIVPRMLKSGENPSPAIAEIGGLQTELTRMIDQIHTVQQRIANLETGSIQSAKKPIAQTASQQIPVMPVPPTTLSTGLADPLGRPDLARTLERELQMHSKGANTKGSPNSKSGSYNPEPEILKLKEAYLSYNRWCDQFDEVHLDLQEFVNGDLRVASSHQISFQQFSHRLMKNAKDVKQLEHVLESFSRLRSGGIDINLPEPANNEETSGADSNS</sequence>
<name>A0A381TXS8_9ZZZZ</name>
<proteinExistence type="predicted"/>
<accession>A0A381TXS8</accession>
<feature type="region of interest" description="Disordered" evidence="1">
    <location>
        <begin position="184"/>
        <end position="203"/>
    </location>
</feature>
<gene>
    <name evidence="2" type="ORF">METZ01_LOCUS73680</name>
</gene>
<dbReference type="AlphaFoldDB" id="A0A381TXS8"/>
<reference evidence="2" key="1">
    <citation type="submission" date="2018-05" db="EMBL/GenBank/DDBJ databases">
        <authorList>
            <person name="Lanie J.A."/>
            <person name="Ng W.-L."/>
            <person name="Kazmierczak K.M."/>
            <person name="Andrzejewski T.M."/>
            <person name="Davidsen T.M."/>
            <person name="Wayne K.J."/>
            <person name="Tettelin H."/>
            <person name="Glass J.I."/>
            <person name="Rusch D."/>
            <person name="Podicherti R."/>
            <person name="Tsui H.-C.T."/>
            <person name="Winkler M.E."/>
        </authorList>
    </citation>
    <scope>NUCLEOTIDE SEQUENCE</scope>
</reference>
<protein>
    <submittedName>
        <fullName evidence="2">Uncharacterized protein</fullName>
    </submittedName>
</protein>
<feature type="compositionally biased region" description="Polar residues" evidence="1">
    <location>
        <begin position="187"/>
        <end position="201"/>
    </location>
</feature>
<organism evidence="2">
    <name type="scientific">marine metagenome</name>
    <dbReference type="NCBI Taxonomy" id="408172"/>
    <lineage>
        <taxon>unclassified sequences</taxon>
        <taxon>metagenomes</taxon>
        <taxon>ecological metagenomes</taxon>
    </lineage>
</organism>
<evidence type="ECO:0000256" key="1">
    <source>
        <dbReference type="SAM" id="MobiDB-lite"/>
    </source>
</evidence>
<evidence type="ECO:0000313" key="2">
    <source>
        <dbReference type="EMBL" id="SVA20826.1"/>
    </source>
</evidence>
<dbReference type="EMBL" id="UINC01005358">
    <property type="protein sequence ID" value="SVA20826.1"/>
    <property type="molecule type" value="Genomic_DNA"/>
</dbReference>